<gene>
    <name evidence="1" type="ORF">KPL71_021673</name>
</gene>
<reference evidence="2" key="1">
    <citation type="journal article" date="2023" name="Hortic. Res.">
        <title>A chromosome-level phased genome enabling allele-level studies in sweet orange: a case study on citrus Huanglongbing tolerance.</title>
        <authorList>
            <person name="Wu B."/>
            <person name="Yu Q."/>
            <person name="Deng Z."/>
            <person name="Duan Y."/>
            <person name="Luo F."/>
            <person name="Gmitter F. Jr."/>
        </authorList>
    </citation>
    <scope>NUCLEOTIDE SEQUENCE [LARGE SCALE GENOMIC DNA]</scope>
    <source>
        <strain evidence="2">cv. Valencia</strain>
    </source>
</reference>
<organism evidence="1 2">
    <name type="scientific">Citrus sinensis</name>
    <name type="common">Sweet orange</name>
    <name type="synonym">Citrus aurantium var. sinensis</name>
    <dbReference type="NCBI Taxonomy" id="2711"/>
    <lineage>
        <taxon>Eukaryota</taxon>
        <taxon>Viridiplantae</taxon>
        <taxon>Streptophyta</taxon>
        <taxon>Embryophyta</taxon>
        <taxon>Tracheophyta</taxon>
        <taxon>Spermatophyta</taxon>
        <taxon>Magnoliopsida</taxon>
        <taxon>eudicotyledons</taxon>
        <taxon>Gunneridae</taxon>
        <taxon>Pentapetalae</taxon>
        <taxon>rosids</taxon>
        <taxon>malvids</taxon>
        <taxon>Sapindales</taxon>
        <taxon>Rutaceae</taxon>
        <taxon>Aurantioideae</taxon>
        <taxon>Citrus</taxon>
    </lineage>
</organism>
<evidence type="ECO:0000313" key="2">
    <source>
        <dbReference type="Proteomes" id="UP000829398"/>
    </source>
</evidence>
<dbReference type="Proteomes" id="UP000829398">
    <property type="component" value="Chromosome 7"/>
</dbReference>
<keyword evidence="2" id="KW-1185">Reference proteome</keyword>
<evidence type="ECO:0000313" key="1">
    <source>
        <dbReference type="EMBL" id="KAH9717018.1"/>
    </source>
</evidence>
<proteinExistence type="predicted"/>
<protein>
    <submittedName>
        <fullName evidence="1">Ribonuclease H protein</fullName>
    </submittedName>
</protein>
<sequence>MNRALLMKIGWNIIAFPHSLWIQVLLSKYGVDKDNLPLALPTRYGSPLWKAVGNVWNEVIQGTRWAIGNGRLAKFWKDCWLEDGRCLQSYTRSPMDENMLNECVANYVDSNGMWNWDRFSSLLPNHIILRIAGTLPPIAGGEDDYRYWGPAKSGTFSVKSAYLFLLKPLPNENNSLWSLIWKWQGPQSIRCFLWLLMHNRLKTNEELARRHVITESSCIRWGHSREDALHAVRDCVDSKRIWLALLPKHTSHTFFTLDLRAWIVCNLKNQLKITNKEDWTVVFGVTVWRLWYWRNQFVHAHKACSLSNVIMEVNNRSEELFVLHKSLAGQRTPKTERWICWQPPRWPFLKLNTDGALKSSGLASAGGLVRNYCGEWVCGFSMNLGSCSIMEAELWGLYQGLKIAWEHGFRLLQVEVDNLGVTQLLNSSEANRSCISSLLWGIKDLLNRDWQISVKHVYREANCAADFLAGMAVNLPLGCHIFHSPPMGLHSVLFNDGLGTAFARFV</sequence>
<dbReference type="EMBL" id="CM039176">
    <property type="protein sequence ID" value="KAH9717018.1"/>
    <property type="molecule type" value="Genomic_DNA"/>
</dbReference>
<comment type="caution">
    <text evidence="1">The sequence shown here is derived from an EMBL/GenBank/DDBJ whole genome shotgun (WGS) entry which is preliminary data.</text>
</comment>
<accession>A0ACB8JH81</accession>
<name>A0ACB8JH81_CITSI</name>